<accession>A0A9P7J6R6</accession>
<dbReference type="AlphaFoldDB" id="A0A9P7J6R6"/>
<evidence type="ECO:0000313" key="2">
    <source>
        <dbReference type="Proteomes" id="UP000807769"/>
    </source>
</evidence>
<keyword evidence="2" id="KW-1185">Reference proteome</keyword>
<organism evidence="1 2">
    <name type="scientific">Suillus subaureus</name>
    <dbReference type="NCBI Taxonomy" id="48587"/>
    <lineage>
        <taxon>Eukaryota</taxon>
        <taxon>Fungi</taxon>
        <taxon>Dikarya</taxon>
        <taxon>Basidiomycota</taxon>
        <taxon>Agaricomycotina</taxon>
        <taxon>Agaricomycetes</taxon>
        <taxon>Agaricomycetidae</taxon>
        <taxon>Boletales</taxon>
        <taxon>Suillineae</taxon>
        <taxon>Suillaceae</taxon>
        <taxon>Suillus</taxon>
    </lineage>
</organism>
<dbReference type="Proteomes" id="UP000807769">
    <property type="component" value="Unassembled WGS sequence"/>
</dbReference>
<evidence type="ECO:0000313" key="1">
    <source>
        <dbReference type="EMBL" id="KAG1805694.1"/>
    </source>
</evidence>
<evidence type="ECO:0008006" key="3">
    <source>
        <dbReference type="Google" id="ProtNLM"/>
    </source>
</evidence>
<protein>
    <recommendedName>
        <fullName evidence="3">F-box domain-containing protein</fullName>
    </recommendedName>
</protein>
<dbReference type="InterPro" id="IPR036047">
    <property type="entry name" value="F-box-like_dom_sf"/>
</dbReference>
<dbReference type="SUPFAM" id="SSF81383">
    <property type="entry name" value="F-box domain"/>
    <property type="match status" value="1"/>
</dbReference>
<proteinExistence type="predicted"/>
<sequence>MPTITDLPDELLDEIAHLLPKGTLSSLCTVSNRFQPRATRWLYRCLALAGNGETINICKVLISNKLAAISVRKVLLWPGLAFSRLSLTGG</sequence>
<dbReference type="RefSeq" id="XP_041187392.1">
    <property type="nucleotide sequence ID" value="XM_041337010.1"/>
</dbReference>
<comment type="caution">
    <text evidence="1">The sequence shown here is derived from an EMBL/GenBank/DDBJ whole genome shotgun (WGS) entry which is preliminary data.</text>
</comment>
<dbReference type="GeneID" id="64631026"/>
<gene>
    <name evidence="1" type="ORF">BJ212DRAFT_1391044</name>
</gene>
<dbReference type="EMBL" id="JABBWG010000051">
    <property type="protein sequence ID" value="KAG1805694.1"/>
    <property type="molecule type" value="Genomic_DNA"/>
</dbReference>
<dbReference type="OrthoDB" id="2862720at2759"/>
<name>A0A9P7J6R6_9AGAM</name>
<reference evidence="1" key="1">
    <citation type="journal article" date="2020" name="New Phytol.">
        <title>Comparative genomics reveals dynamic genome evolution in host specialist ectomycorrhizal fungi.</title>
        <authorList>
            <person name="Lofgren L.A."/>
            <person name="Nguyen N.H."/>
            <person name="Vilgalys R."/>
            <person name="Ruytinx J."/>
            <person name="Liao H.L."/>
            <person name="Branco S."/>
            <person name="Kuo A."/>
            <person name="LaButti K."/>
            <person name="Lipzen A."/>
            <person name="Andreopoulos W."/>
            <person name="Pangilinan J."/>
            <person name="Riley R."/>
            <person name="Hundley H."/>
            <person name="Na H."/>
            <person name="Barry K."/>
            <person name="Grigoriev I.V."/>
            <person name="Stajich J.E."/>
            <person name="Kennedy P.G."/>
        </authorList>
    </citation>
    <scope>NUCLEOTIDE SEQUENCE</scope>
    <source>
        <strain evidence="1">MN1</strain>
    </source>
</reference>